<organism evidence="8 9">
    <name type="scientific">Stylonychia lemnae</name>
    <name type="common">Ciliate</name>
    <dbReference type="NCBI Taxonomy" id="5949"/>
    <lineage>
        <taxon>Eukaryota</taxon>
        <taxon>Sar</taxon>
        <taxon>Alveolata</taxon>
        <taxon>Ciliophora</taxon>
        <taxon>Intramacronucleata</taxon>
        <taxon>Spirotrichea</taxon>
        <taxon>Stichotrichia</taxon>
        <taxon>Sporadotrichida</taxon>
        <taxon>Oxytrichidae</taxon>
        <taxon>Stylonychinae</taxon>
        <taxon>Stylonychia</taxon>
    </lineage>
</organism>
<dbReference type="Pfam" id="PF01137">
    <property type="entry name" value="RTC"/>
    <property type="match status" value="1"/>
</dbReference>
<accession>A0A078AIF5</accession>
<protein>
    <submittedName>
        <fullName evidence="8">Rna 3-terminal phosphate cyclase-like</fullName>
    </submittedName>
</protein>
<proteinExistence type="inferred from homology"/>
<feature type="region of interest" description="Disordered" evidence="5">
    <location>
        <begin position="351"/>
        <end position="391"/>
    </location>
</feature>
<name>A0A078AIF5_STYLE</name>
<evidence type="ECO:0000313" key="8">
    <source>
        <dbReference type="EMBL" id="CDW81282.1"/>
    </source>
</evidence>
<evidence type="ECO:0000256" key="1">
    <source>
        <dbReference type="ARBA" id="ARBA00004604"/>
    </source>
</evidence>
<dbReference type="Gene3D" id="3.65.10.20">
    <property type="entry name" value="RNA 3'-terminal phosphate cyclase domain"/>
    <property type="match status" value="1"/>
</dbReference>
<evidence type="ECO:0000256" key="3">
    <source>
        <dbReference type="ARBA" id="ARBA00022517"/>
    </source>
</evidence>
<feature type="domain" description="RNA 3'-terminal phosphate cyclase insert" evidence="7">
    <location>
        <begin position="186"/>
        <end position="287"/>
    </location>
</feature>
<dbReference type="GO" id="GO:0004521">
    <property type="term" value="F:RNA endonuclease activity"/>
    <property type="evidence" value="ECO:0007669"/>
    <property type="project" value="TreeGrafter"/>
</dbReference>
<dbReference type="InterPro" id="IPR036553">
    <property type="entry name" value="RPTC_insert"/>
</dbReference>
<dbReference type="InterPro" id="IPR000228">
    <property type="entry name" value="RNA3'_term_phos_cyc"/>
</dbReference>
<dbReference type="InterPro" id="IPR013792">
    <property type="entry name" value="RNA3'P_cycl/enolpyr_Trfase_a/b"/>
</dbReference>
<evidence type="ECO:0000256" key="4">
    <source>
        <dbReference type="ARBA" id="ARBA00023242"/>
    </source>
</evidence>
<feature type="compositionally biased region" description="Acidic residues" evidence="5">
    <location>
        <begin position="351"/>
        <end position="366"/>
    </location>
</feature>
<keyword evidence="9" id="KW-1185">Reference proteome</keyword>
<evidence type="ECO:0000256" key="2">
    <source>
        <dbReference type="ARBA" id="ARBA00007089"/>
    </source>
</evidence>
<dbReference type="Gene3D" id="3.30.360.20">
    <property type="entry name" value="RNA 3'-terminal phosphate cyclase, insert domain"/>
    <property type="match status" value="1"/>
</dbReference>
<evidence type="ECO:0000313" key="9">
    <source>
        <dbReference type="Proteomes" id="UP000039865"/>
    </source>
</evidence>
<dbReference type="OMA" id="YTDQNKG"/>
<dbReference type="InParanoid" id="A0A078AIF5"/>
<dbReference type="InterPro" id="IPR023797">
    <property type="entry name" value="RNA3'_phos_cyclase_dom"/>
</dbReference>
<dbReference type="InterPro" id="IPR037136">
    <property type="entry name" value="RNA3'_phos_cyclase_dom_sf"/>
</dbReference>
<dbReference type="PANTHER" id="PTHR11096">
    <property type="entry name" value="RNA 3' TERMINAL PHOSPHATE CYCLASE"/>
    <property type="match status" value="1"/>
</dbReference>
<feature type="domain" description="RNA 3'-terminal phosphate cyclase" evidence="6">
    <location>
        <begin position="10"/>
        <end position="342"/>
    </location>
</feature>
<dbReference type="GO" id="GO:0000479">
    <property type="term" value="P:endonucleolytic cleavage of tricistronic rRNA transcript (SSU-rRNA, 5.8S rRNA, LSU-rRNA)"/>
    <property type="evidence" value="ECO:0007669"/>
    <property type="project" value="TreeGrafter"/>
</dbReference>
<dbReference type="AlphaFoldDB" id="A0A078AIF5"/>
<dbReference type="Pfam" id="PF05189">
    <property type="entry name" value="RTC_insert"/>
    <property type="match status" value="1"/>
</dbReference>
<dbReference type="InterPro" id="IPR013791">
    <property type="entry name" value="RNA3'-term_phos_cycl_insert"/>
</dbReference>
<dbReference type="InterPro" id="IPR016443">
    <property type="entry name" value="RNA3'_term_phos_cyc_type_2"/>
</dbReference>
<dbReference type="FunCoup" id="A0A078AIF5">
    <property type="interactions" value="294"/>
</dbReference>
<dbReference type="PROSITE" id="PS01287">
    <property type="entry name" value="RTC"/>
    <property type="match status" value="1"/>
</dbReference>
<reference evidence="8 9" key="1">
    <citation type="submission" date="2014-06" db="EMBL/GenBank/DDBJ databases">
        <authorList>
            <person name="Swart Estienne"/>
        </authorList>
    </citation>
    <scope>NUCLEOTIDE SEQUENCE [LARGE SCALE GENOMIC DNA]</scope>
    <source>
        <strain evidence="8 9">130c</strain>
    </source>
</reference>
<dbReference type="PANTHER" id="PTHR11096:SF1">
    <property type="entry name" value="RNA 3'-TERMINAL PHOSPHATE CYCLASE-LIKE PROTEIN"/>
    <property type="match status" value="1"/>
</dbReference>
<gene>
    <name evidence="8" type="primary">Contig19618.g20798</name>
    <name evidence="8" type="ORF">STYLEM_10295</name>
</gene>
<feature type="compositionally biased region" description="Basic and acidic residues" evidence="5">
    <location>
        <begin position="371"/>
        <end position="391"/>
    </location>
</feature>
<evidence type="ECO:0000259" key="6">
    <source>
        <dbReference type="Pfam" id="PF01137"/>
    </source>
</evidence>
<keyword evidence="4" id="KW-0539">Nucleus</keyword>
<evidence type="ECO:0000259" key="7">
    <source>
        <dbReference type="Pfam" id="PF05189"/>
    </source>
</evidence>
<dbReference type="InterPro" id="IPR020719">
    <property type="entry name" value="RNA3'_term_phos_cycl-like_CS"/>
</dbReference>
<evidence type="ECO:0000256" key="5">
    <source>
        <dbReference type="SAM" id="MobiDB-lite"/>
    </source>
</evidence>
<sequence>MSLQQAPLEFFGHQYLRQILVLSILSHRQVIIKNIRSQEQNPGLTDFEMSLLKLLEKVTNGCQVNINKTGTRLIFRPGMIDCNEGMPIEHSCHLGRNITYYLEVVIPIVIFGKTVLNMTLTGNTDDNIDQSIDSFKSTWTHLIKQFGVPDGSLDIQVKKRGYAPLGGGIVQVMQRYAKKLESVSMVDEGKVKRIRGLLTSAKVSPQLTTRVVDKLREVFNDYIPDVWIHTDHYKKGQCGDQPGYAISLVAETTTGMIFTKDFNYNSQDYKLPEDLGQRAALALLDEIFSGGAVDSSNQCFALLLMALASSDNISSLKIGRITQQSIAMLRHIKQFFNVQFKITECDDEVYSSDSEEEDAKENEDSQMNESESEKSESEQSEKQTKNKEEKDIPTFPKTFIFSCIGVGLTNISRKAE</sequence>
<dbReference type="NCBIfam" id="TIGR03400">
    <property type="entry name" value="18S_RNA_Rcl1p"/>
    <property type="match status" value="1"/>
</dbReference>
<dbReference type="SUPFAM" id="SSF55205">
    <property type="entry name" value="EPT/RTPC-like"/>
    <property type="match status" value="1"/>
</dbReference>
<dbReference type="Proteomes" id="UP000039865">
    <property type="component" value="Unassembled WGS sequence"/>
</dbReference>
<comment type="subcellular location">
    <subcellularLocation>
        <location evidence="1">Nucleus</location>
        <location evidence="1">Nucleolus</location>
    </subcellularLocation>
</comment>
<dbReference type="OrthoDB" id="1911237at2759"/>
<comment type="similarity">
    <text evidence="2">Belongs to the RNA 3'-terminal cyclase family. Type 2 subfamily.</text>
</comment>
<dbReference type="GO" id="GO:0005730">
    <property type="term" value="C:nucleolus"/>
    <property type="evidence" value="ECO:0007669"/>
    <property type="project" value="UniProtKB-SubCell"/>
</dbReference>
<dbReference type="EMBL" id="CCKQ01009776">
    <property type="protein sequence ID" value="CDW81282.1"/>
    <property type="molecule type" value="Genomic_DNA"/>
</dbReference>
<keyword evidence="3" id="KW-0690">Ribosome biogenesis</keyword>